<dbReference type="KEGG" id="pri:PRIO_0606"/>
<dbReference type="HOGENOM" id="CLU_2466137_0_0_9"/>
<gene>
    <name evidence="1" type="ORF">PRIO_0606</name>
</gene>
<organism evidence="1 2">
    <name type="scientific">Paenibacillus riograndensis SBR5</name>
    <dbReference type="NCBI Taxonomy" id="1073571"/>
    <lineage>
        <taxon>Bacteria</taxon>
        <taxon>Bacillati</taxon>
        <taxon>Bacillota</taxon>
        <taxon>Bacilli</taxon>
        <taxon>Bacillales</taxon>
        <taxon>Paenibacillaceae</taxon>
        <taxon>Paenibacillus</taxon>
        <taxon>Paenibacillus sonchi group</taxon>
    </lineage>
</organism>
<reference evidence="2" key="1">
    <citation type="submission" date="2015-03" db="EMBL/GenBank/DDBJ databases">
        <authorList>
            <person name="Wibberg D."/>
        </authorList>
    </citation>
    <scope>NUCLEOTIDE SEQUENCE [LARGE SCALE GENOMIC DNA]</scope>
</reference>
<protein>
    <submittedName>
        <fullName evidence="1">Uncharacterized protein</fullName>
    </submittedName>
</protein>
<evidence type="ECO:0000313" key="1">
    <source>
        <dbReference type="EMBL" id="CQR52026.1"/>
    </source>
</evidence>
<proteinExistence type="predicted"/>
<dbReference type="AlphaFoldDB" id="A0A0E3WG74"/>
<sequence>MHTPFLIHPDDRAGQWQHQTSYKKITRESAGSYPIMAWAAKYFFVPPKGYAVPAGHCSPSSTGYSQKLSLPFAGMGRASAVTSSSFQA</sequence>
<evidence type="ECO:0000313" key="2">
    <source>
        <dbReference type="Proteomes" id="UP000033163"/>
    </source>
</evidence>
<dbReference type="EMBL" id="LN831776">
    <property type="protein sequence ID" value="CQR52026.1"/>
    <property type="molecule type" value="Genomic_DNA"/>
</dbReference>
<name>A0A0E3WG74_9BACL</name>
<accession>A0A0E3WG74</accession>
<dbReference type="Proteomes" id="UP000033163">
    <property type="component" value="Chromosome I"/>
</dbReference>